<protein>
    <recommendedName>
        <fullName evidence="1">BTB domain-containing protein</fullName>
    </recommendedName>
</protein>
<evidence type="ECO:0000313" key="3">
    <source>
        <dbReference type="Proteomes" id="UP000193411"/>
    </source>
</evidence>
<dbReference type="OrthoDB" id="2314186at2759"/>
<dbReference type="InterPro" id="IPR000210">
    <property type="entry name" value="BTB/POZ_dom"/>
</dbReference>
<proteinExistence type="predicted"/>
<gene>
    <name evidence="2" type="ORF">BCR44DRAFT_111324</name>
</gene>
<dbReference type="CDD" id="cd18186">
    <property type="entry name" value="BTB_POZ_ZBTB_KLHL-like"/>
    <property type="match status" value="1"/>
</dbReference>
<dbReference type="Gene3D" id="3.30.710.10">
    <property type="entry name" value="Potassium Channel Kv1.1, Chain A"/>
    <property type="match status" value="1"/>
</dbReference>
<dbReference type="InterPro" id="IPR011333">
    <property type="entry name" value="SKP1/BTB/POZ_sf"/>
</dbReference>
<dbReference type="Pfam" id="PF00651">
    <property type="entry name" value="BTB"/>
    <property type="match status" value="1"/>
</dbReference>
<evidence type="ECO:0000313" key="2">
    <source>
        <dbReference type="EMBL" id="ORZ32916.1"/>
    </source>
</evidence>
<dbReference type="PROSITE" id="PS50097">
    <property type="entry name" value="BTB"/>
    <property type="match status" value="1"/>
</dbReference>
<feature type="domain" description="BTB" evidence="1">
    <location>
        <begin position="13"/>
        <end position="77"/>
    </location>
</feature>
<reference evidence="2 3" key="1">
    <citation type="submission" date="2016-07" db="EMBL/GenBank/DDBJ databases">
        <title>Pervasive Adenine N6-methylation of Active Genes in Fungi.</title>
        <authorList>
            <consortium name="DOE Joint Genome Institute"/>
            <person name="Mondo S.J."/>
            <person name="Dannebaum R.O."/>
            <person name="Kuo R.C."/>
            <person name="Labutti K."/>
            <person name="Haridas S."/>
            <person name="Kuo A."/>
            <person name="Salamov A."/>
            <person name="Ahrendt S.R."/>
            <person name="Lipzen A."/>
            <person name="Sullivan W."/>
            <person name="Andreopoulos W.B."/>
            <person name="Clum A."/>
            <person name="Lindquist E."/>
            <person name="Daum C."/>
            <person name="Ramamoorthy G.K."/>
            <person name="Gryganskyi A."/>
            <person name="Culley D."/>
            <person name="Magnuson J.K."/>
            <person name="James T.Y."/>
            <person name="O'Malley M.A."/>
            <person name="Stajich J.E."/>
            <person name="Spatafora J.W."/>
            <person name="Visel A."/>
            <person name="Grigoriev I.V."/>
        </authorList>
    </citation>
    <scope>NUCLEOTIDE SEQUENCE [LARGE SCALE GENOMIC DNA]</scope>
    <source>
        <strain evidence="2 3">PL171</strain>
    </source>
</reference>
<dbReference type="SUPFAM" id="SSF54695">
    <property type="entry name" value="POZ domain"/>
    <property type="match status" value="1"/>
</dbReference>
<accession>A0A1Y2HEB9</accession>
<organism evidence="2 3">
    <name type="scientific">Catenaria anguillulae PL171</name>
    <dbReference type="NCBI Taxonomy" id="765915"/>
    <lineage>
        <taxon>Eukaryota</taxon>
        <taxon>Fungi</taxon>
        <taxon>Fungi incertae sedis</taxon>
        <taxon>Blastocladiomycota</taxon>
        <taxon>Blastocladiomycetes</taxon>
        <taxon>Blastocladiales</taxon>
        <taxon>Catenariaceae</taxon>
        <taxon>Catenaria</taxon>
    </lineage>
</organism>
<dbReference type="Proteomes" id="UP000193411">
    <property type="component" value="Unassembled WGS sequence"/>
</dbReference>
<dbReference type="AlphaFoldDB" id="A0A1Y2HEB9"/>
<feature type="non-terminal residue" evidence="2">
    <location>
        <position position="1"/>
    </location>
</feature>
<evidence type="ECO:0000259" key="1">
    <source>
        <dbReference type="PROSITE" id="PS50097"/>
    </source>
</evidence>
<feature type="non-terminal residue" evidence="2">
    <location>
        <position position="142"/>
    </location>
</feature>
<comment type="caution">
    <text evidence="2">The sequence shown here is derived from an EMBL/GenBank/DDBJ whole genome shotgun (WGS) entry which is preliminary data.</text>
</comment>
<sequence>PSDLISLNDADFCDCSLLPNNSTVPIHVSRAILARSSPFFVNMFRGPWADAAKSDKPVDFGWSSAATVLCLIHMYSGWVVGQPLPQAEKVQEVCDLYKVDVDDLSVHELLHVKDLAKLLELKDMVKAATMEMVRLLTAELEE</sequence>
<keyword evidence="3" id="KW-1185">Reference proteome</keyword>
<dbReference type="EMBL" id="MCFL01000040">
    <property type="protein sequence ID" value="ORZ32916.1"/>
    <property type="molecule type" value="Genomic_DNA"/>
</dbReference>
<name>A0A1Y2HEB9_9FUNG</name>